<feature type="domain" description="Glycosyl transferase family 1" evidence="1">
    <location>
        <begin position="205"/>
        <end position="341"/>
    </location>
</feature>
<evidence type="ECO:0000313" key="3">
    <source>
        <dbReference type="EMBL" id="MDR4307720.1"/>
    </source>
</evidence>
<dbReference type="Pfam" id="PF00534">
    <property type="entry name" value="Glycos_transf_1"/>
    <property type="match status" value="1"/>
</dbReference>
<evidence type="ECO:0000313" key="4">
    <source>
        <dbReference type="Proteomes" id="UP001181622"/>
    </source>
</evidence>
<dbReference type="PANTHER" id="PTHR12526:SF638">
    <property type="entry name" value="SPORE COAT PROTEIN SA"/>
    <property type="match status" value="1"/>
</dbReference>
<sequence>MNAPFRSRDLANAVAPLSVVHVVRQYRPNRGGLEDVVANLAREQLRAGWYVRVVTLDRLFRKLDERLPEREIIGGVDVRRIPFRGSTRYPLAPAVFRHLDGADVVHVHAVDFFFDALALAKPFHRLPLVATTHGGFFHTGDFSALKKLWFDGPTRLTSNLYDRIVACSPSDAHAFSAVVSGVEVIENGADLDKFAGASSAAPVKRMASLGRFSKNKHPERLIAMTKALAARDPDWRLDLVGAASDWTVEQLREEIARAGVEQNVRLHVGLDDRGVADVLRAASLFVSASDYEGFGVALIEAMSAGLKPVVHPNEAFQTLAARHPSVALVDFSDASAAASAVVSAHAALVEGAPGAKPSREELAVYSWPQVAAKYADAYRAAIAGRKGAPSRAIATPEGVS</sequence>
<dbReference type="Pfam" id="PF13439">
    <property type="entry name" value="Glyco_transf_4"/>
    <property type="match status" value="1"/>
</dbReference>
<dbReference type="EMBL" id="JADBEO010000031">
    <property type="protein sequence ID" value="MDR4307720.1"/>
    <property type="molecule type" value="Genomic_DNA"/>
</dbReference>
<reference evidence="3" key="1">
    <citation type="submission" date="2020-10" db="EMBL/GenBank/DDBJ databases">
        <authorList>
            <person name="Abbas A."/>
            <person name="Razzaq R."/>
            <person name="Waqas M."/>
            <person name="Abbas N."/>
            <person name="Nielsen T.K."/>
            <person name="Hansen L.H."/>
            <person name="Hussain S."/>
            <person name="Shahid M."/>
        </authorList>
    </citation>
    <scope>NUCLEOTIDE SEQUENCE</scope>
    <source>
        <strain evidence="3">S14</strain>
    </source>
</reference>
<feature type="domain" description="Glycosyltransferase subfamily 4-like N-terminal" evidence="2">
    <location>
        <begin position="31"/>
        <end position="193"/>
    </location>
</feature>
<gene>
    <name evidence="3" type="ORF">IHQ68_13940</name>
</gene>
<evidence type="ECO:0000259" key="2">
    <source>
        <dbReference type="Pfam" id="PF13439"/>
    </source>
</evidence>
<dbReference type="InterPro" id="IPR028098">
    <property type="entry name" value="Glyco_trans_4-like_N"/>
</dbReference>
<comment type="caution">
    <text evidence="3">The sequence shown here is derived from an EMBL/GenBank/DDBJ whole genome shotgun (WGS) entry which is preliminary data.</text>
</comment>
<evidence type="ECO:0000259" key="1">
    <source>
        <dbReference type="Pfam" id="PF00534"/>
    </source>
</evidence>
<dbReference type="Gene3D" id="3.40.50.2000">
    <property type="entry name" value="Glycogen Phosphorylase B"/>
    <property type="match status" value="2"/>
</dbReference>
<organism evidence="3 4">
    <name type="scientific">Chelatococcus sambhunathii</name>
    <dbReference type="NCBI Taxonomy" id="363953"/>
    <lineage>
        <taxon>Bacteria</taxon>
        <taxon>Pseudomonadati</taxon>
        <taxon>Pseudomonadota</taxon>
        <taxon>Alphaproteobacteria</taxon>
        <taxon>Hyphomicrobiales</taxon>
        <taxon>Chelatococcaceae</taxon>
        <taxon>Chelatococcus</taxon>
    </lineage>
</organism>
<name>A0ABU1DI69_9HYPH</name>
<keyword evidence="4" id="KW-1185">Reference proteome</keyword>
<protein>
    <submittedName>
        <fullName evidence="3">Glycosyltransferase family 4 protein</fullName>
    </submittedName>
</protein>
<dbReference type="SUPFAM" id="SSF53756">
    <property type="entry name" value="UDP-Glycosyltransferase/glycogen phosphorylase"/>
    <property type="match status" value="1"/>
</dbReference>
<dbReference type="Proteomes" id="UP001181622">
    <property type="component" value="Unassembled WGS sequence"/>
</dbReference>
<dbReference type="RefSeq" id="WP_309392842.1">
    <property type="nucleotide sequence ID" value="NZ_JADBEO010000031.1"/>
</dbReference>
<accession>A0ABU1DI69</accession>
<dbReference type="CDD" id="cd03801">
    <property type="entry name" value="GT4_PimA-like"/>
    <property type="match status" value="1"/>
</dbReference>
<proteinExistence type="predicted"/>
<dbReference type="InterPro" id="IPR001296">
    <property type="entry name" value="Glyco_trans_1"/>
</dbReference>
<dbReference type="PANTHER" id="PTHR12526">
    <property type="entry name" value="GLYCOSYLTRANSFERASE"/>
    <property type="match status" value="1"/>
</dbReference>